<dbReference type="KEGG" id="scib:HUG20_13640"/>
<gene>
    <name evidence="2" type="ORF">HUG20_13640</name>
</gene>
<evidence type="ECO:0000256" key="1">
    <source>
        <dbReference type="SAM" id="Phobius"/>
    </source>
</evidence>
<keyword evidence="1" id="KW-0472">Membrane</keyword>
<feature type="transmembrane region" description="Helical" evidence="1">
    <location>
        <begin position="38"/>
        <end position="60"/>
    </location>
</feature>
<proteinExistence type="predicted"/>
<organism evidence="2 3">
    <name type="scientific">Salicibibacter cibi</name>
    <dbReference type="NCBI Taxonomy" id="2743001"/>
    <lineage>
        <taxon>Bacteria</taxon>
        <taxon>Bacillati</taxon>
        <taxon>Bacillota</taxon>
        <taxon>Bacilli</taxon>
        <taxon>Bacillales</taxon>
        <taxon>Bacillaceae</taxon>
        <taxon>Salicibibacter</taxon>
    </lineage>
</organism>
<name>A0A7T6ZCJ7_9BACI</name>
<dbReference type="AlphaFoldDB" id="A0A7T6ZCJ7"/>
<feature type="transmembrane region" description="Helical" evidence="1">
    <location>
        <begin position="197"/>
        <end position="216"/>
    </location>
</feature>
<feature type="transmembrane region" description="Helical" evidence="1">
    <location>
        <begin position="164"/>
        <end position="185"/>
    </location>
</feature>
<protein>
    <submittedName>
        <fullName evidence="2">DUF2306 domain-containing protein</fullName>
    </submittedName>
</protein>
<keyword evidence="1" id="KW-1133">Transmembrane helix</keyword>
<feature type="transmembrane region" description="Helical" evidence="1">
    <location>
        <begin position="106"/>
        <end position="127"/>
    </location>
</feature>
<feature type="transmembrane region" description="Helical" evidence="1">
    <location>
        <begin position="6"/>
        <end position="26"/>
    </location>
</feature>
<sequence>MFSFSLIIHVVAGFVALFTLWMPLFFRKGSRRHRFTGWIFTISMFIISGTSVHLALYRIWFDPTVTIEQFSFSIFLIFIAILSFSTAMYGLRVLRFKNHRGKHRHGIDWLIPAVLFMSAIIMSVYGFMVADSLLTWFPLLGVFLALSQLTYWWRQPRFRKSWVVEHLSGMLSCGIATVTAFVVFGAPQMFALDEAPIWLWFTPAIVITPLISYFSIKEKRKWRKRGKIDKTKPV</sequence>
<evidence type="ECO:0000313" key="2">
    <source>
        <dbReference type="EMBL" id="QQK80832.1"/>
    </source>
</evidence>
<feature type="transmembrane region" description="Helical" evidence="1">
    <location>
        <begin position="72"/>
        <end position="94"/>
    </location>
</feature>
<dbReference type="RefSeq" id="WP_200085198.1">
    <property type="nucleotide sequence ID" value="NZ_CP054706.1"/>
</dbReference>
<accession>A0A7T6ZCJ7</accession>
<evidence type="ECO:0000313" key="3">
    <source>
        <dbReference type="Proteomes" id="UP000595349"/>
    </source>
</evidence>
<dbReference type="Proteomes" id="UP000595349">
    <property type="component" value="Chromosome"/>
</dbReference>
<keyword evidence="3" id="KW-1185">Reference proteome</keyword>
<keyword evidence="1" id="KW-0812">Transmembrane</keyword>
<reference evidence="2 3" key="1">
    <citation type="submission" date="2020-06" db="EMBL/GenBank/DDBJ databases">
        <title>Genomic analysis of Salicibibacter sp. NKC21-4.</title>
        <authorList>
            <person name="Oh Y.J."/>
        </authorList>
    </citation>
    <scope>NUCLEOTIDE SEQUENCE [LARGE SCALE GENOMIC DNA]</scope>
    <source>
        <strain evidence="2 3">NKC21-4</strain>
    </source>
</reference>
<dbReference type="EMBL" id="CP054706">
    <property type="protein sequence ID" value="QQK80832.1"/>
    <property type="molecule type" value="Genomic_DNA"/>
</dbReference>
<feature type="transmembrane region" description="Helical" evidence="1">
    <location>
        <begin position="133"/>
        <end position="152"/>
    </location>
</feature>